<keyword evidence="9" id="KW-1185">Reference proteome</keyword>
<dbReference type="OrthoDB" id="5588846at2759"/>
<feature type="domain" description="RING-type" evidence="6">
    <location>
        <begin position="384"/>
        <end position="423"/>
    </location>
</feature>
<keyword evidence="2 4" id="KW-0863">Zinc-finger</keyword>
<dbReference type="GO" id="GO:0008270">
    <property type="term" value="F:zinc ion binding"/>
    <property type="evidence" value="ECO:0007669"/>
    <property type="project" value="UniProtKB-KW"/>
</dbReference>
<evidence type="ECO:0000256" key="3">
    <source>
        <dbReference type="ARBA" id="ARBA00022833"/>
    </source>
</evidence>
<dbReference type="Pfam" id="PF00097">
    <property type="entry name" value="zf-C3HC4"/>
    <property type="match status" value="1"/>
</dbReference>
<evidence type="ECO:0000313" key="8">
    <source>
        <dbReference type="EMBL" id="KAF2197482.1"/>
    </source>
</evidence>
<protein>
    <recommendedName>
        <fullName evidence="10">RING-14 protein</fullName>
    </recommendedName>
</protein>
<name>A0A9P4MP03_9PLEO</name>
<dbReference type="Gene3D" id="3.30.40.10">
    <property type="entry name" value="Zinc/RING finger domain, C3HC4 (zinc finger)"/>
    <property type="match status" value="1"/>
</dbReference>
<dbReference type="SMART" id="SM00184">
    <property type="entry name" value="RING"/>
    <property type="match status" value="1"/>
</dbReference>
<keyword evidence="1" id="KW-0479">Metal-binding</keyword>
<feature type="domain" description="SPX" evidence="7">
    <location>
        <begin position="1"/>
        <end position="349"/>
    </location>
</feature>
<dbReference type="InterPro" id="IPR001841">
    <property type="entry name" value="Znf_RING"/>
</dbReference>
<dbReference type="InterPro" id="IPR017907">
    <property type="entry name" value="Znf_RING_CS"/>
</dbReference>
<evidence type="ECO:0000313" key="9">
    <source>
        <dbReference type="Proteomes" id="UP000799536"/>
    </source>
</evidence>
<dbReference type="InterPro" id="IPR013083">
    <property type="entry name" value="Znf_RING/FYVE/PHD"/>
</dbReference>
<dbReference type="PROSITE" id="PS00518">
    <property type="entry name" value="ZF_RING_1"/>
    <property type="match status" value="1"/>
</dbReference>
<dbReference type="PANTHER" id="PTHR23327">
    <property type="entry name" value="RING FINGER PROTEIN 127"/>
    <property type="match status" value="1"/>
</dbReference>
<dbReference type="SUPFAM" id="SSF57850">
    <property type="entry name" value="RING/U-box"/>
    <property type="match status" value="1"/>
</dbReference>
<comment type="caution">
    <text evidence="8">The sequence shown here is derived from an EMBL/GenBank/DDBJ whole genome shotgun (WGS) entry which is preliminary data.</text>
</comment>
<evidence type="ECO:0000256" key="2">
    <source>
        <dbReference type="ARBA" id="ARBA00022771"/>
    </source>
</evidence>
<evidence type="ECO:0000256" key="4">
    <source>
        <dbReference type="PROSITE-ProRule" id="PRU00175"/>
    </source>
</evidence>
<sequence>MKFGHVFKERLKTEGFPPDWVETAISYGQLKKCIGRLTNELAQVGLGPVTLGRLLKHVEDYNAATESEVDDEKPFQYILSGEEPSTLESDDEISSLRGRRKPFHPKLLFYVNEANGKIQDARLDQETREKLQMLAVATGMSDVRVTEDLESEESETKEVDGATTPPNGYTTARTAAIKRPGYHVVEIPLTSDSEFFARLAGELSGLEALQAREEKKMHKEIEDLGKQIATLTDPTHRQNKKLLGIWRQIFQVYVESDIFFGTTEVDHKAHSAEEAADKFQKFSVTIVEHGLVNKFKKQEGLQALNAFMHINREILHSLQFGEINRTAMNKILKKFDKRTALGVKRTFPQKLQFPDFSEHLAKAVCSNVHDQILSHVPRLDDYNCPMCMDIKWRPVKLRCGHDFCIRCLIVMQNNKQGRCPLCREKTVTEANSDNLDLEMARFLNKWFPDEVKAKQKYNELMAGVDQYGEVYKDKPCFVM</sequence>
<dbReference type="EMBL" id="ML994230">
    <property type="protein sequence ID" value="KAF2197482.1"/>
    <property type="molecule type" value="Genomic_DNA"/>
</dbReference>
<organism evidence="8 9">
    <name type="scientific">Delitschia confertaspora ATCC 74209</name>
    <dbReference type="NCBI Taxonomy" id="1513339"/>
    <lineage>
        <taxon>Eukaryota</taxon>
        <taxon>Fungi</taxon>
        <taxon>Dikarya</taxon>
        <taxon>Ascomycota</taxon>
        <taxon>Pezizomycotina</taxon>
        <taxon>Dothideomycetes</taxon>
        <taxon>Pleosporomycetidae</taxon>
        <taxon>Pleosporales</taxon>
        <taxon>Delitschiaceae</taxon>
        <taxon>Delitschia</taxon>
    </lineage>
</organism>
<accession>A0A9P4MP03</accession>
<gene>
    <name evidence="8" type="ORF">GQ43DRAFT_484107</name>
</gene>
<evidence type="ECO:0008006" key="10">
    <source>
        <dbReference type="Google" id="ProtNLM"/>
    </source>
</evidence>
<dbReference type="InterPro" id="IPR018957">
    <property type="entry name" value="Znf_C3HC4_RING-type"/>
</dbReference>
<proteinExistence type="predicted"/>
<dbReference type="Proteomes" id="UP000799536">
    <property type="component" value="Unassembled WGS sequence"/>
</dbReference>
<dbReference type="PROSITE" id="PS51382">
    <property type="entry name" value="SPX"/>
    <property type="match status" value="1"/>
</dbReference>
<dbReference type="InterPro" id="IPR004331">
    <property type="entry name" value="SPX_dom"/>
</dbReference>
<reference evidence="8" key="1">
    <citation type="journal article" date="2020" name="Stud. Mycol.">
        <title>101 Dothideomycetes genomes: a test case for predicting lifestyles and emergence of pathogens.</title>
        <authorList>
            <person name="Haridas S."/>
            <person name="Albert R."/>
            <person name="Binder M."/>
            <person name="Bloem J."/>
            <person name="Labutti K."/>
            <person name="Salamov A."/>
            <person name="Andreopoulos B."/>
            <person name="Baker S."/>
            <person name="Barry K."/>
            <person name="Bills G."/>
            <person name="Bluhm B."/>
            <person name="Cannon C."/>
            <person name="Castanera R."/>
            <person name="Culley D."/>
            <person name="Daum C."/>
            <person name="Ezra D."/>
            <person name="Gonzalez J."/>
            <person name="Henrissat B."/>
            <person name="Kuo A."/>
            <person name="Liang C."/>
            <person name="Lipzen A."/>
            <person name="Lutzoni F."/>
            <person name="Magnuson J."/>
            <person name="Mondo S."/>
            <person name="Nolan M."/>
            <person name="Ohm R."/>
            <person name="Pangilinan J."/>
            <person name="Park H.-J."/>
            <person name="Ramirez L."/>
            <person name="Alfaro M."/>
            <person name="Sun H."/>
            <person name="Tritt A."/>
            <person name="Yoshinaga Y."/>
            <person name="Zwiers L.-H."/>
            <person name="Turgeon B."/>
            <person name="Goodwin S."/>
            <person name="Spatafora J."/>
            <person name="Crous P."/>
            <person name="Grigoriev I."/>
        </authorList>
    </citation>
    <scope>NUCLEOTIDE SEQUENCE</scope>
    <source>
        <strain evidence="8">ATCC 74209</strain>
    </source>
</reference>
<dbReference type="AlphaFoldDB" id="A0A9P4MP03"/>
<dbReference type="Pfam" id="PF03105">
    <property type="entry name" value="SPX"/>
    <property type="match status" value="1"/>
</dbReference>
<evidence type="ECO:0000256" key="1">
    <source>
        <dbReference type="ARBA" id="ARBA00022723"/>
    </source>
</evidence>
<dbReference type="PROSITE" id="PS50089">
    <property type="entry name" value="ZF_RING_2"/>
    <property type="match status" value="1"/>
</dbReference>
<dbReference type="PANTHER" id="PTHR23327:SF51">
    <property type="entry name" value="TRANSCRIPTIONAL REGULATOR OF YEAST FORM ADHERENCE 3"/>
    <property type="match status" value="1"/>
</dbReference>
<feature type="region of interest" description="Disordered" evidence="5">
    <location>
        <begin position="150"/>
        <end position="169"/>
    </location>
</feature>
<keyword evidence="3" id="KW-0862">Zinc</keyword>
<evidence type="ECO:0000259" key="7">
    <source>
        <dbReference type="PROSITE" id="PS51382"/>
    </source>
</evidence>
<evidence type="ECO:0000259" key="6">
    <source>
        <dbReference type="PROSITE" id="PS50089"/>
    </source>
</evidence>
<evidence type="ECO:0000256" key="5">
    <source>
        <dbReference type="SAM" id="MobiDB-lite"/>
    </source>
</evidence>